<reference evidence="3 4" key="1">
    <citation type="submission" date="2016-06" db="EMBL/GenBank/DDBJ databases">
        <title>First insights into the genetic diversity and population structure of in the Bacillus cereus group bacteria from diverse marine environments.</title>
        <authorList>
            <person name="Liu Y."/>
            <person name="Lai Q."/>
            <person name="Shao Z."/>
        </authorList>
    </citation>
    <scope>NUCLEOTIDE SEQUENCE [LARGE SCALE GENOMIC DNA]</scope>
    <source>
        <strain evidence="3 4">TD42</strain>
    </source>
</reference>
<proteinExistence type="predicted"/>
<comment type="caution">
    <text evidence="3">The sequence shown here is derived from an EMBL/GenBank/DDBJ whole genome shotgun (WGS) entry which is preliminary data.</text>
</comment>
<evidence type="ECO:0000259" key="2">
    <source>
        <dbReference type="Pfam" id="PF26353"/>
    </source>
</evidence>
<organism evidence="3 4">
    <name type="scientific">Bacillus proteolyticus</name>
    <dbReference type="NCBI Taxonomy" id="2026192"/>
    <lineage>
        <taxon>Bacteria</taxon>
        <taxon>Bacillati</taxon>
        <taxon>Bacillota</taxon>
        <taxon>Bacilli</taxon>
        <taxon>Bacillales</taxon>
        <taxon>Bacillaceae</taxon>
        <taxon>Bacillus</taxon>
        <taxon>Bacillus cereus group</taxon>
    </lineage>
</organism>
<feature type="domain" description="YhfM-like" evidence="2">
    <location>
        <begin position="160"/>
        <end position="248"/>
    </location>
</feature>
<feature type="signal peptide" evidence="1">
    <location>
        <begin position="1"/>
        <end position="21"/>
    </location>
</feature>
<dbReference type="Pfam" id="PF26353">
    <property type="entry name" value="YhfM"/>
    <property type="match status" value="1"/>
</dbReference>
<name>A0AA44KT66_9BACI</name>
<feature type="chain" id="PRO_5041430896" evidence="1">
    <location>
        <begin position="22"/>
        <end position="249"/>
    </location>
</feature>
<gene>
    <name evidence="3" type="ORF">BAQ49_12660</name>
</gene>
<dbReference type="Proteomes" id="UP000183185">
    <property type="component" value="Unassembled WGS sequence"/>
</dbReference>
<evidence type="ECO:0000313" key="4">
    <source>
        <dbReference type="Proteomes" id="UP000183185"/>
    </source>
</evidence>
<protein>
    <submittedName>
        <fullName evidence="3">DUF4362 domain-containing protein</fullName>
    </submittedName>
</protein>
<sequence length="249" mass="28541">MKKTLIVGALCLSIAALTVFINGDEETYTEANKNDIVLHLYKEKSRNLERFETFSQNVKDKKSDEIQIKNYFIDEEAKVPSLETVTYQDEKFTFTSKYKNYNRKDICKKFVTPQETHGVAYMLRDCEQSEDGIILHNTAEDGEGVHSIKDKSIEFIEVEGNKTYICVKQFDVGAFVNAITHIGHTHSNASSTHKPNFKVNVHFLSGTTQTYYLWIDKEKSQGIIMDSEHTNQGHEIDKIFVNNIIKALN</sequence>
<dbReference type="EMBL" id="MACH01000117">
    <property type="protein sequence ID" value="OJE40722.1"/>
    <property type="molecule type" value="Genomic_DNA"/>
</dbReference>
<dbReference type="InterPro" id="IPR058780">
    <property type="entry name" value="YhfM-like_dom"/>
</dbReference>
<accession>A0AA44KT66</accession>
<evidence type="ECO:0000256" key="1">
    <source>
        <dbReference type="SAM" id="SignalP"/>
    </source>
</evidence>
<evidence type="ECO:0000313" key="3">
    <source>
        <dbReference type="EMBL" id="OJE40722.1"/>
    </source>
</evidence>
<dbReference type="RefSeq" id="WP_071747018.1">
    <property type="nucleotide sequence ID" value="NZ_MACH01000117.1"/>
</dbReference>
<dbReference type="AlphaFoldDB" id="A0AA44KT66"/>
<keyword evidence="1" id="KW-0732">Signal</keyword>